<dbReference type="EMBL" id="UINC01058984">
    <property type="protein sequence ID" value="SVB81888.1"/>
    <property type="molecule type" value="Genomic_DNA"/>
</dbReference>
<organism evidence="1">
    <name type="scientific">marine metagenome</name>
    <dbReference type="NCBI Taxonomy" id="408172"/>
    <lineage>
        <taxon>unclassified sequences</taxon>
        <taxon>metagenomes</taxon>
        <taxon>ecological metagenomes</taxon>
    </lineage>
</organism>
<protein>
    <recommendedName>
        <fullName evidence="2">Ubiquitin-like domain-containing protein</fullName>
    </recommendedName>
</protein>
<dbReference type="Gene3D" id="3.10.20.30">
    <property type="match status" value="1"/>
</dbReference>
<dbReference type="SUPFAM" id="SSF54285">
    <property type="entry name" value="MoaD/ThiS"/>
    <property type="match status" value="1"/>
</dbReference>
<sequence length="96" mass="10452">MPLTVVVEFHGVPTVPITSKTIIFTSEQGNRITVRDVIEELLIIEPRLGGTIIDSDNNLLLSSYLGNINGEKFIEGNLDEMKDGDSLIVIPRMAGG</sequence>
<dbReference type="InterPro" id="IPR016155">
    <property type="entry name" value="Mopterin_synth/thiamin_S_b"/>
</dbReference>
<evidence type="ECO:0000313" key="1">
    <source>
        <dbReference type="EMBL" id="SVB81888.1"/>
    </source>
</evidence>
<evidence type="ECO:0008006" key="2">
    <source>
        <dbReference type="Google" id="ProtNLM"/>
    </source>
</evidence>
<reference evidence="1" key="1">
    <citation type="submission" date="2018-05" db="EMBL/GenBank/DDBJ databases">
        <authorList>
            <person name="Lanie J.A."/>
            <person name="Ng W.-L."/>
            <person name="Kazmierczak K.M."/>
            <person name="Andrzejewski T.M."/>
            <person name="Davidsen T.M."/>
            <person name="Wayne K.J."/>
            <person name="Tettelin H."/>
            <person name="Glass J.I."/>
            <person name="Rusch D."/>
            <person name="Podicherti R."/>
            <person name="Tsui H.-C.T."/>
            <person name="Winkler M.E."/>
        </authorList>
    </citation>
    <scope>NUCLEOTIDE SEQUENCE</scope>
</reference>
<accession>A0A382H3M0</accession>
<name>A0A382H3M0_9ZZZZ</name>
<dbReference type="AlphaFoldDB" id="A0A382H3M0"/>
<dbReference type="InterPro" id="IPR012675">
    <property type="entry name" value="Beta-grasp_dom_sf"/>
</dbReference>
<proteinExistence type="predicted"/>
<gene>
    <name evidence="1" type="ORF">METZ01_LOCUS234742</name>
</gene>